<protein>
    <submittedName>
        <fullName evidence="3">DUF58 domain-containing protein</fullName>
    </submittedName>
</protein>
<gene>
    <name evidence="3" type="ORF">GE115_02455</name>
</gene>
<keyword evidence="1" id="KW-0472">Membrane</keyword>
<accession>A0A6I2F2B9</accession>
<dbReference type="PANTHER" id="PTHR34351">
    <property type="entry name" value="SLR1927 PROTEIN-RELATED"/>
    <property type="match status" value="1"/>
</dbReference>
<keyword evidence="1" id="KW-1133">Transmembrane helix</keyword>
<keyword evidence="1" id="KW-0812">Transmembrane</keyword>
<evidence type="ECO:0000313" key="4">
    <source>
        <dbReference type="Proteomes" id="UP000431080"/>
    </source>
</evidence>
<feature type="transmembrane region" description="Helical" evidence="1">
    <location>
        <begin position="45"/>
        <end position="76"/>
    </location>
</feature>
<organism evidence="3 4">
    <name type="scientific">Agromyces agglutinans</name>
    <dbReference type="NCBI Taxonomy" id="2662258"/>
    <lineage>
        <taxon>Bacteria</taxon>
        <taxon>Bacillati</taxon>
        <taxon>Actinomycetota</taxon>
        <taxon>Actinomycetes</taxon>
        <taxon>Micrococcales</taxon>
        <taxon>Microbacteriaceae</taxon>
        <taxon>Agromyces</taxon>
    </lineage>
</organism>
<sequence length="433" mass="46564">MTRVEARSTPAPVSQGRIALRTIGRSTARTARALGERATGAGSRVAAFAAPVTSVISPIGWLVLAAALGSAILALVLDWVEFAFLAATLVGAVLIAIPFVFGRMKYRVGVELQPRRVVAGERALGRLSVVNDGGSSSLPSRMELPVGDGLAVFPLPSIEPSAEHEELFAVPTERRAVIVAGPAISVRGDELGLLRRTVRWSEPVELFVHPRTARLKPSAAGLVRDLEGEVTRTITDHDISFHALRAYEPGDPLRNVHWRSSARTGQLMVRQYEETRRSELVLLQATAAEEYVDEDEFELGVSVFASLGVQVVRDGTTATAVTEEHRLRTATTMALLDDTCRIEPAKSTPVLREFARDVLRRTPGASVVLAVVGSQLPLAEIRAVETVLPAEAQLLAFRVDRGADARIARVGSTQVATIGDLGELPAVVRRVKP</sequence>
<evidence type="ECO:0000259" key="2">
    <source>
        <dbReference type="Pfam" id="PF01882"/>
    </source>
</evidence>
<dbReference type="EMBL" id="WJIF01000001">
    <property type="protein sequence ID" value="MRG58739.1"/>
    <property type="molecule type" value="Genomic_DNA"/>
</dbReference>
<keyword evidence="4" id="KW-1185">Reference proteome</keyword>
<dbReference type="RefSeq" id="WP_153683170.1">
    <property type="nucleotide sequence ID" value="NZ_WJIF01000001.1"/>
</dbReference>
<feature type="transmembrane region" description="Helical" evidence="1">
    <location>
        <begin position="82"/>
        <end position="101"/>
    </location>
</feature>
<name>A0A6I2F2B9_9MICO</name>
<feature type="domain" description="DUF58" evidence="2">
    <location>
        <begin position="244"/>
        <end position="415"/>
    </location>
</feature>
<evidence type="ECO:0000256" key="1">
    <source>
        <dbReference type="SAM" id="Phobius"/>
    </source>
</evidence>
<proteinExistence type="predicted"/>
<dbReference type="AlphaFoldDB" id="A0A6I2F2B9"/>
<dbReference type="PANTHER" id="PTHR34351:SF1">
    <property type="entry name" value="SLR1927 PROTEIN"/>
    <property type="match status" value="1"/>
</dbReference>
<comment type="caution">
    <text evidence="3">The sequence shown here is derived from an EMBL/GenBank/DDBJ whole genome shotgun (WGS) entry which is preliminary data.</text>
</comment>
<reference evidence="3 4" key="1">
    <citation type="submission" date="2019-10" db="EMBL/GenBank/DDBJ databases">
        <authorList>
            <person name="Nie G."/>
            <person name="Ming H."/>
            <person name="Yi B."/>
        </authorList>
    </citation>
    <scope>NUCLEOTIDE SEQUENCE [LARGE SCALE GENOMIC DNA]</scope>
    <source>
        <strain evidence="3 4">CFH 90414</strain>
    </source>
</reference>
<evidence type="ECO:0000313" key="3">
    <source>
        <dbReference type="EMBL" id="MRG58739.1"/>
    </source>
</evidence>
<dbReference type="InterPro" id="IPR002881">
    <property type="entry name" value="DUF58"/>
</dbReference>
<dbReference type="Proteomes" id="UP000431080">
    <property type="component" value="Unassembled WGS sequence"/>
</dbReference>
<dbReference type="Pfam" id="PF01882">
    <property type="entry name" value="DUF58"/>
    <property type="match status" value="1"/>
</dbReference>